<sequence>MKDRYAMEVSSGVVELAQKGMDWKKLFAEAQEICELNRQAIKKEIAIQRFVENVKGDQN</sequence>
<gene>
    <name evidence="1" type="ORF">EV214_103161</name>
</gene>
<dbReference type="AlphaFoldDB" id="A0A4R2L540"/>
<organism evidence="1 2">
    <name type="scientific">Marinisporobacter balticus</name>
    <dbReference type="NCBI Taxonomy" id="2018667"/>
    <lineage>
        <taxon>Bacteria</taxon>
        <taxon>Bacillati</taxon>
        <taxon>Bacillota</taxon>
        <taxon>Clostridia</taxon>
        <taxon>Peptostreptococcales</taxon>
        <taxon>Thermotaleaceae</taxon>
        <taxon>Marinisporobacter</taxon>
    </lineage>
</organism>
<evidence type="ECO:0000313" key="1">
    <source>
        <dbReference type="EMBL" id="TCO79109.1"/>
    </source>
</evidence>
<reference evidence="1 2" key="1">
    <citation type="submission" date="2019-03" db="EMBL/GenBank/DDBJ databases">
        <title>Genomic Encyclopedia of Type Strains, Phase IV (KMG-IV): sequencing the most valuable type-strain genomes for metagenomic binning, comparative biology and taxonomic classification.</title>
        <authorList>
            <person name="Goeker M."/>
        </authorList>
    </citation>
    <scope>NUCLEOTIDE SEQUENCE [LARGE SCALE GENOMIC DNA]</scope>
    <source>
        <strain evidence="1 2">DSM 102940</strain>
    </source>
</reference>
<dbReference type="EMBL" id="SLWV01000003">
    <property type="protein sequence ID" value="TCO79109.1"/>
    <property type="molecule type" value="Genomic_DNA"/>
</dbReference>
<keyword evidence="2" id="KW-1185">Reference proteome</keyword>
<dbReference type="RefSeq" id="WP_132242837.1">
    <property type="nucleotide sequence ID" value="NZ_SLWV01000003.1"/>
</dbReference>
<proteinExistence type="predicted"/>
<name>A0A4R2L540_9FIRM</name>
<accession>A0A4R2L540</accession>
<protein>
    <submittedName>
        <fullName evidence="1">Uncharacterized protein</fullName>
    </submittedName>
</protein>
<comment type="caution">
    <text evidence="1">The sequence shown here is derived from an EMBL/GenBank/DDBJ whole genome shotgun (WGS) entry which is preliminary data.</text>
</comment>
<evidence type="ECO:0000313" key="2">
    <source>
        <dbReference type="Proteomes" id="UP000294919"/>
    </source>
</evidence>
<dbReference type="Proteomes" id="UP000294919">
    <property type="component" value="Unassembled WGS sequence"/>
</dbReference>